<dbReference type="EMBL" id="BAAFGZ010000341">
    <property type="protein sequence ID" value="GAB0137986.1"/>
    <property type="molecule type" value="Genomic_DNA"/>
</dbReference>
<keyword evidence="6" id="KW-0325">Glycoprotein</keyword>
<keyword evidence="5 7" id="KW-0378">Hydrolase</keyword>
<name>A0ABQ0CX33_9HYPO</name>
<keyword evidence="2 7" id="KW-0121">Carboxypeptidase</keyword>
<dbReference type="Pfam" id="PF00450">
    <property type="entry name" value="Peptidase_S10"/>
    <property type="match status" value="1"/>
</dbReference>
<dbReference type="PROSITE" id="PS51257">
    <property type="entry name" value="PROKAR_LIPOPROTEIN"/>
    <property type="match status" value="1"/>
</dbReference>
<reference evidence="9" key="1">
    <citation type="submission" date="2024-06" db="EMBL/GenBank/DDBJ databases">
        <title>Draft Genome Sequences of Epichloe bromicola Strains Isolated from Elymus ciliaris.</title>
        <authorList>
            <consortium name="Epichloe bromicola genome sequencing consortium"/>
            <person name="Miura A."/>
            <person name="Imano S."/>
            <person name="Ashida A."/>
            <person name="Sato I."/>
            <person name="Chiba S."/>
            <person name="Tanaka A."/>
            <person name="Camagna M."/>
            <person name="Takemoto D."/>
        </authorList>
    </citation>
    <scope>NUCLEOTIDE SEQUENCE [LARGE SCALE GENOMIC DNA]</scope>
    <source>
        <strain evidence="9">DP</strain>
    </source>
</reference>
<dbReference type="InterPro" id="IPR001563">
    <property type="entry name" value="Peptidase_S10"/>
</dbReference>
<dbReference type="PRINTS" id="PR00724">
    <property type="entry name" value="CRBOXYPTASEC"/>
</dbReference>
<organism evidence="8 9">
    <name type="scientific">Epichloe bromicola</name>
    <dbReference type="NCBI Taxonomy" id="79588"/>
    <lineage>
        <taxon>Eukaryota</taxon>
        <taxon>Fungi</taxon>
        <taxon>Dikarya</taxon>
        <taxon>Ascomycota</taxon>
        <taxon>Pezizomycotina</taxon>
        <taxon>Sordariomycetes</taxon>
        <taxon>Hypocreomycetidae</taxon>
        <taxon>Hypocreales</taxon>
        <taxon>Clavicipitaceae</taxon>
        <taxon>Epichloe</taxon>
    </lineage>
</organism>
<evidence type="ECO:0000256" key="4">
    <source>
        <dbReference type="ARBA" id="ARBA00022729"/>
    </source>
</evidence>
<keyword evidence="9" id="KW-1185">Reference proteome</keyword>
<evidence type="ECO:0000313" key="9">
    <source>
        <dbReference type="Proteomes" id="UP001562357"/>
    </source>
</evidence>
<dbReference type="Proteomes" id="UP001562357">
    <property type="component" value="Unassembled WGS sequence"/>
</dbReference>
<evidence type="ECO:0000256" key="6">
    <source>
        <dbReference type="ARBA" id="ARBA00023180"/>
    </source>
</evidence>
<dbReference type="InterPro" id="IPR029058">
    <property type="entry name" value="AB_hydrolase_fold"/>
</dbReference>
<proteinExistence type="inferred from homology"/>
<dbReference type="Gene3D" id="1.10.287.410">
    <property type="match status" value="1"/>
</dbReference>
<evidence type="ECO:0000256" key="2">
    <source>
        <dbReference type="ARBA" id="ARBA00022645"/>
    </source>
</evidence>
<evidence type="ECO:0000256" key="3">
    <source>
        <dbReference type="ARBA" id="ARBA00022670"/>
    </source>
</evidence>
<keyword evidence="4 7" id="KW-0732">Signal</keyword>
<feature type="chain" id="PRO_5044949819" description="Carboxypeptidase" evidence="7">
    <location>
        <begin position="20"/>
        <end position="621"/>
    </location>
</feature>
<evidence type="ECO:0000313" key="8">
    <source>
        <dbReference type="EMBL" id="GAB0137986.1"/>
    </source>
</evidence>
<gene>
    <name evidence="8" type="primary">g6235</name>
    <name evidence="8" type="ORF">EsDP_00006235</name>
</gene>
<accession>A0ABQ0CX33</accession>
<dbReference type="PANTHER" id="PTHR11802:SF113">
    <property type="entry name" value="SERINE CARBOXYPEPTIDASE CTSA-4.1"/>
    <property type="match status" value="1"/>
</dbReference>
<sequence>MRFSITGLLLAAAACVVAAESDKLEINRRPDGSWDTIFAGKKVQISVPGEEVKMFVSGEEAQTFVPGKEVQILVPGAESDEVKINRGADHSWHVVVSGEEVKILVPDEEAQTMVPGEEVRILVPGAKSGEVKNNRSPDGSWNVIVSGEEVQILVPEFKINRRPDSYWDAIVWGGDVQVIDPGAEVQTSKSQKLVEGRLHKYHLRLRRGDPSWLGVDNVKQYSGYLDNGDTDKHLFYWFFESRNNPSEDPVLLWLNGGPGCSSLFGLFEELGPSSIPGEDLRPVNNPYSWNTNASVLFVDQPVNAGYSYSSNRTETTAAAAEDIYPLLTLFFHELPQYAKQDFFIAGESYAGKYIPAIGREILSHKDRNINLKGLAIGNGLVDPFVQFKYYRPMACGGGGHTAVLSPADCRLMKDNERECRMRIKACYKDGSAETCLDATNICLRVDGVYLGNPYDILSPYPSGIENSSKTGKSSYATRFLNQEKTKKALGAEVNLRYRKCNVAVRRDFLLRGDYMRPAHLPIPGILDEIPVLIYAGDRDYICNWLGNRAWVSALEWPGKWDFNSGVTKELRVKSGRNYGNVRSARGLSFIQIYNAGHTVPEYEGEGSLDFLNRWMRGEWSK</sequence>
<evidence type="ECO:0000256" key="5">
    <source>
        <dbReference type="ARBA" id="ARBA00022801"/>
    </source>
</evidence>
<dbReference type="PROSITE" id="PS00131">
    <property type="entry name" value="CARBOXYPEPT_SER_SER"/>
    <property type="match status" value="1"/>
</dbReference>
<dbReference type="InterPro" id="IPR018202">
    <property type="entry name" value="Ser_caboxypep_ser_AS"/>
</dbReference>
<comment type="caution">
    <text evidence="8">The sequence shown here is derived from an EMBL/GenBank/DDBJ whole genome shotgun (WGS) entry which is preliminary data.</text>
</comment>
<feature type="signal peptide" evidence="7">
    <location>
        <begin position="1"/>
        <end position="19"/>
    </location>
</feature>
<dbReference type="SUPFAM" id="SSF53474">
    <property type="entry name" value="alpha/beta-Hydrolases"/>
    <property type="match status" value="1"/>
</dbReference>
<keyword evidence="3 7" id="KW-0645">Protease</keyword>
<dbReference type="Gene3D" id="3.40.50.1820">
    <property type="entry name" value="alpha/beta hydrolase"/>
    <property type="match status" value="1"/>
</dbReference>
<protein>
    <recommendedName>
        <fullName evidence="7">Carboxypeptidase</fullName>
        <ecNumber evidence="7">3.4.16.-</ecNumber>
    </recommendedName>
</protein>
<evidence type="ECO:0000256" key="1">
    <source>
        <dbReference type="ARBA" id="ARBA00009431"/>
    </source>
</evidence>
<dbReference type="PANTHER" id="PTHR11802">
    <property type="entry name" value="SERINE PROTEASE FAMILY S10 SERINE CARBOXYPEPTIDASE"/>
    <property type="match status" value="1"/>
</dbReference>
<comment type="similarity">
    <text evidence="1 7">Belongs to the peptidase S10 family.</text>
</comment>
<evidence type="ECO:0000256" key="7">
    <source>
        <dbReference type="RuleBase" id="RU361156"/>
    </source>
</evidence>
<dbReference type="EC" id="3.4.16.-" evidence="7"/>